<dbReference type="Pfam" id="PF02536">
    <property type="entry name" value="mTERF"/>
    <property type="match status" value="1"/>
</dbReference>
<comment type="similarity">
    <text evidence="1">Belongs to the mTERF family.</text>
</comment>
<comment type="caution">
    <text evidence="4">The sequence shown here is derived from an EMBL/GenBank/DDBJ whole genome shotgun (WGS) entry which is preliminary data.</text>
</comment>
<dbReference type="Proteomes" id="UP001162972">
    <property type="component" value="Chromosome 19"/>
</dbReference>
<evidence type="ECO:0000313" key="4">
    <source>
        <dbReference type="EMBL" id="KAJ6422072.1"/>
    </source>
</evidence>
<dbReference type="FunFam" id="1.25.70.10:FF:000004">
    <property type="entry name" value="Transcription termination factor mterf4, chloroplastic"/>
    <property type="match status" value="1"/>
</dbReference>
<dbReference type="AlphaFoldDB" id="A0AAD6KES4"/>
<evidence type="ECO:0000313" key="5">
    <source>
        <dbReference type="Proteomes" id="UP001162972"/>
    </source>
</evidence>
<protein>
    <recommendedName>
        <fullName evidence="6">Mitochondrial transcription termination factor</fullName>
    </recommendedName>
</protein>
<dbReference type="GO" id="GO:0032502">
    <property type="term" value="P:developmental process"/>
    <property type="evidence" value="ECO:0007669"/>
    <property type="project" value="TreeGrafter"/>
</dbReference>
<keyword evidence="3" id="KW-0809">Transit peptide</keyword>
<evidence type="ECO:0000256" key="3">
    <source>
        <dbReference type="ARBA" id="ARBA00022946"/>
    </source>
</evidence>
<accession>A0AAD6KES4</accession>
<organism evidence="4 5">
    <name type="scientific">Salix udensis</name>
    <dbReference type="NCBI Taxonomy" id="889485"/>
    <lineage>
        <taxon>Eukaryota</taxon>
        <taxon>Viridiplantae</taxon>
        <taxon>Streptophyta</taxon>
        <taxon>Embryophyta</taxon>
        <taxon>Tracheophyta</taxon>
        <taxon>Spermatophyta</taxon>
        <taxon>Magnoliopsida</taxon>
        <taxon>eudicotyledons</taxon>
        <taxon>Gunneridae</taxon>
        <taxon>Pentapetalae</taxon>
        <taxon>rosids</taxon>
        <taxon>fabids</taxon>
        <taxon>Malpighiales</taxon>
        <taxon>Salicaceae</taxon>
        <taxon>Saliceae</taxon>
        <taxon>Salix</taxon>
    </lineage>
</organism>
<keyword evidence="2" id="KW-0806">Transcription termination</keyword>
<name>A0AAD6KES4_9ROSI</name>
<dbReference type="PANTHER" id="PTHR13068">
    <property type="entry name" value="CGI-12 PROTEIN-RELATED"/>
    <property type="match status" value="1"/>
</dbReference>
<evidence type="ECO:0008006" key="6">
    <source>
        <dbReference type="Google" id="ProtNLM"/>
    </source>
</evidence>
<evidence type="ECO:0000256" key="2">
    <source>
        <dbReference type="ARBA" id="ARBA00022472"/>
    </source>
</evidence>
<proteinExistence type="inferred from homology"/>
<keyword evidence="5" id="KW-1185">Reference proteome</keyword>
<dbReference type="Gene3D" id="1.25.70.10">
    <property type="entry name" value="Transcription termination factor 3, mitochondrial"/>
    <property type="match status" value="2"/>
</dbReference>
<dbReference type="GO" id="GO:0006353">
    <property type="term" value="P:DNA-templated transcription termination"/>
    <property type="evidence" value="ECO:0007669"/>
    <property type="project" value="UniProtKB-KW"/>
</dbReference>
<evidence type="ECO:0000256" key="1">
    <source>
        <dbReference type="ARBA" id="ARBA00007692"/>
    </source>
</evidence>
<keyword evidence="2" id="KW-0805">Transcription regulation</keyword>
<reference evidence="4 5" key="1">
    <citation type="journal article" date="2023" name="Int. J. Mol. Sci.">
        <title>De Novo Assembly and Annotation of 11 Diverse Shrub Willow (Salix) Genomes Reveals Novel Gene Organization in Sex-Linked Regions.</title>
        <authorList>
            <person name="Hyden B."/>
            <person name="Feng K."/>
            <person name="Yates T.B."/>
            <person name="Jawdy S."/>
            <person name="Cereghino C."/>
            <person name="Smart L.B."/>
            <person name="Muchero W."/>
        </authorList>
    </citation>
    <scope>NUCLEOTIDE SEQUENCE [LARGE SCALE GENOMIC DNA]</scope>
    <source>
        <tissue evidence="4">Shoot tip</tissue>
    </source>
</reference>
<keyword evidence="2" id="KW-0804">Transcription</keyword>
<dbReference type="InterPro" id="IPR003690">
    <property type="entry name" value="MTERF"/>
</dbReference>
<dbReference type="SMART" id="SM00733">
    <property type="entry name" value="Mterf"/>
    <property type="match status" value="4"/>
</dbReference>
<dbReference type="PANTHER" id="PTHR13068:SF24">
    <property type="entry name" value="EXPRESSED PROTEIN"/>
    <property type="match status" value="1"/>
</dbReference>
<dbReference type="EMBL" id="JAPFFJ010000007">
    <property type="protein sequence ID" value="KAJ6422072.1"/>
    <property type="molecule type" value="Genomic_DNA"/>
</dbReference>
<dbReference type="GO" id="GO:0003676">
    <property type="term" value="F:nucleic acid binding"/>
    <property type="evidence" value="ECO:0007669"/>
    <property type="project" value="InterPro"/>
</dbReference>
<sequence>MRCLQLLGAMVQGKKEKLVSRVIVGDYLKSLGIIPDELESLELPSTVEVMKERVEFLQRLGLTIDDINGYPMMLGYSVRKNIIPVLGYLEKIGVSRSKLGELVKNYPQVLSASVVVEFQPVIKFLRGLDVEKPDIGYVLQNYPELLGFKLEGTMSTSVAYLVSIGVSPRDIGPMVTQYPYFLGMRVGDCDQAVC</sequence>
<dbReference type="InterPro" id="IPR038538">
    <property type="entry name" value="MTERF_sf"/>
</dbReference>
<gene>
    <name evidence="4" type="ORF">OIU84_027084</name>
</gene>